<gene>
    <name evidence="2" type="ORF">JYB65_02475</name>
</gene>
<dbReference type="GO" id="GO:0003677">
    <property type="term" value="F:DNA binding"/>
    <property type="evidence" value="ECO:0007669"/>
    <property type="project" value="UniProtKB-KW"/>
</dbReference>
<accession>A0A939D7K9</accession>
<evidence type="ECO:0000256" key="1">
    <source>
        <dbReference type="ARBA" id="ARBA00023125"/>
    </source>
</evidence>
<comment type="caution">
    <text evidence="2">The sequence shown here is derived from an EMBL/GenBank/DDBJ whole genome shotgun (WGS) entry which is preliminary data.</text>
</comment>
<dbReference type="GO" id="GO:0003700">
    <property type="term" value="F:DNA-binding transcription factor activity"/>
    <property type="evidence" value="ECO:0007669"/>
    <property type="project" value="TreeGrafter"/>
</dbReference>
<evidence type="ECO:0000313" key="3">
    <source>
        <dbReference type="Proteomes" id="UP000664545"/>
    </source>
</evidence>
<dbReference type="PROSITE" id="PS51197">
    <property type="entry name" value="HTH_RRF2_2"/>
    <property type="match status" value="1"/>
</dbReference>
<dbReference type="InterPro" id="IPR036390">
    <property type="entry name" value="WH_DNA-bd_sf"/>
</dbReference>
<dbReference type="Proteomes" id="UP000664545">
    <property type="component" value="Unassembled WGS sequence"/>
</dbReference>
<dbReference type="PANTHER" id="PTHR33221">
    <property type="entry name" value="WINGED HELIX-TURN-HELIX TRANSCRIPTIONAL REGULATOR, RRF2 FAMILY"/>
    <property type="match status" value="1"/>
</dbReference>
<dbReference type="Gene3D" id="1.10.10.10">
    <property type="entry name" value="Winged helix-like DNA-binding domain superfamily/Winged helix DNA-binding domain"/>
    <property type="match status" value="1"/>
</dbReference>
<dbReference type="RefSeq" id="WP_206581037.1">
    <property type="nucleotide sequence ID" value="NZ_JAFJZZ010000001.1"/>
</dbReference>
<proteinExistence type="predicted"/>
<dbReference type="Pfam" id="PF02082">
    <property type="entry name" value="Rrf2"/>
    <property type="match status" value="1"/>
</dbReference>
<dbReference type="PROSITE" id="PS01332">
    <property type="entry name" value="HTH_RRF2_1"/>
    <property type="match status" value="1"/>
</dbReference>
<keyword evidence="1" id="KW-0238">DNA-binding</keyword>
<dbReference type="AlphaFoldDB" id="A0A939D7K9"/>
<evidence type="ECO:0000313" key="2">
    <source>
        <dbReference type="EMBL" id="MBN7772218.1"/>
    </source>
</evidence>
<sequence>MKVSTKGRYGLRAMVDLAIHSTNGHVALYCIAERQNISVNYLEQVFSTLRKAGLVKSVKGAQGGYTLADIPSNITIGKILRSLEGNLSVVDENEIDASEDQSVRYCIKVNVWDKMTDSLNYLVDSITLEDLVNEYKKMSGTLATMYYI</sequence>
<reference evidence="2" key="1">
    <citation type="submission" date="2021-02" db="EMBL/GenBank/DDBJ databases">
        <title>Abyssanaerobacter marinus gen.nov., sp., nov, anaerobic bacterium isolated from the Onnuri vent field of Indian Ocean and suggestion of Mogibacteriaceae fam. nov., and proposal of reclassification of ambiguous this family's genus member.</title>
        <authorList>
            <person name="Kim Y.J."/>
            <person name="Yang J.-A."/>
        </authorList>
    </citation>
    <scope>NUCLEOTIDE SEQUENCE</scope>
    <source>
        <strain evidence="2">DSM 2634</strain>
    </source>
</reference>
<keyword evidence="3" id="KW-1185">Reference proteome</keyword>
<dbReference type="EMBL" id="JAFJZZ010000001">
    <property type="protein sequence ID" value="MBN7772218.1"/>
    <property type="molecule type" value="Genomic_DNA"/>
</dbReference>
<protein>
    <submittedName>
        <fullName evidence="2">Rrf2 family transcriptional regulator</fullName>
    </submittedName>
</protein>
<organism evidence="2 3">
    <name type="scientific">Clostridium aminobutyricum</name>
    <dbReference type="NCBI Taxonomy" id="33953"/>
    <lineage>
        <taxon>Bacteria</taxon>
        <taxon>Bacillati</taxon>
        <taxon>Bacillota</taxon>
        <taxon>Clostridia</taxon>
        <taxon>Eubacteriales</taxon>
        <taxon>Clostridiaceae</taxon>
        <taxon>Clostridium</taxon>
    </lineage>
</organism>
<dbReference type="SUPFAM" id="SSF46785">
    <property type="entry name" value="Winged helix' DNA-binding domain"/>
    <property type="match status" value="1"/>
</dbReference>
<dbReference type="InterPro" id="IPR030489">
    <property type="entry name" value="TR_Rrf2-type_CS"/>
</dbReference>
<dbReference type="InterPro" id="IPR000944">
    <property type="entry name" value="Tscrpt_reg_Rrf2"/>
</dbReference>
<dbReference type="GO" id="GO:0005829">
    <property type="term" value="C:cytosol"/>
    <property type="evidence" value="ECO:0007669"/>
    <property type="project" value="TreeGrafter"/>
</dbReference>
<dbReference type="FunFam" id="1.10.10.10:FF:000164">
    <property type="entry name" value="Transcriptional regulator, Rrf2 family"/>
    <property type="match status" value="1"/>
</dbReference>
<name>A0A939D7K9_CLOAM</name>
<dbReference type="InterPro" id="IPR036388">
    <property type="entry name" value="WH-like_DNA-bd_sf"/>
</dbReference>
<dbReference type="PANTHER" id="PTHR33221:SF5">
    <property type="entry name" value="HTH-TYPE TRANSCRIPTIONAL REGULATOR ISCR"/>
    <property type="match status" value="1"/>
</dbReference>
<dbReference type="NCBIfam" id="TIGR00738">
    <property type="entry name" value="rrf2_super"/>
    <property type="match status" value="1"/>
</dbReference>